<dbReference type="PANTHER" id="PTHR24349">
    <property type="entry name" value="SERINE/THREONINE-PROTEIN KINASE"/>
    <property type="match status" value="1"/>
</dbReference>
<evidence type="ECO:0000256" key="1">
    <source>
        <dbReference type="ARBA" id="ARBA00022527"/>
    </source>
</evidence>
<dbReference type="Gene3D" id="1.10.510.10">
    <property type="entry name" value="Transferase(Phosphotransferase) domain 1"/>
    <property type="match status" value="1"/>
</dbReference>
<proteinExistence type="predicted"/>
<feature type="domain" description="Protein kinase" evidence="6">
    <location>
        <begin position="1"/>
        <end position="188"/>
    </location>
</feature>
<keyword evidence="1" id="KW-0723">Serine/threonine-protein kinase</keyword>
<dbReference type="PROSITE" id="PS50011">
    <property type="entry name" value="PROTEIN_KINASE_DOM"/>
    <property type="match status" value="1"/>
</dbReference>
<gene>
    <name evidence="7" type="ORF">PPERSA_09528</name>
</gene>
<comment type="caution">
    <text evidence="7">The sequence shown here is derived from an EMBL/GenBank/DDBJ whole genome shotgun (WGS) entry which is preliminary data.</text>
</comment>
<sequence length="370" mass="42987">MIFHRDIQPENIFFRSNGVTNLTEVCLKNFYFADTFEVSSHNQLGDNFSSQQEVKSPINYIQHNQNENKQQQQSKNCEIQTNQIFKKCGTPGYIAPEMFNQQQYDQKVDVFSLGVVFYELVYGKNPFQIEEYNYEETLMRNEKCQIDFSVKNQITKISQSGMDLMIKMLEKNPELRPNACQLLNSAWFINIRSKNDKILPYNYHLPSLSTIVENQSEIQLGLDINSSFNNILQGNQQFQGKGKKQISLTNQKFKVKYGLNRGSDEEDEEIYEDLKNSGEQKQNNNQVKNFIDIDNQLYDNIENNNNDIYNILGFQFGSSATSQSEQNSKEFEINQQTLFDKMKIINGNIIQGPGKLSQLIKQKNNNQILK</sequence>
<dbReference type="Pfam" id="PF00069">
    <property type="entry name" value="Pkinase"/>
    <property type="match status" value="1"/>
</dbReference>
<evidence type="ECO:0000256" key="2">
    <source>
        <dbReference type="ARBA" id="ARBA00022679"/>
    </source>
</evidence>
<dbReference type="SUPFAM" id="SSF56112">
    <property type="entry name" value="Protein kinase-like (PK-like)"/>
    <property type="match status" value="1"/>
</dbReference>
<keyword evidence="2" id="KW-0808">Transferase</keyword>
<evidence type="ECO:0000256" key="3">
    <source>
        <dbReference type="ARBA" id="ARBA00022741"/>
    </source>
</evidence>
<evidence type="ECO:0000313" key="7">
    <source>
        <dbReference type="EMBL" id="KRX00922.1"/>
    </source>
</evidence>
<keyword evidence="4 7" id="KW-0418">Kinase</keyword>
<evidence type="ECO:0000256" key="4">
    <source>
        <dbReference type="ARBA" id="ARBA00022777"/>
    </source>
</evidence>
<keyword evidence="8" id="KW-1185">Reference proteome</keyword>
<dbReference type="Proteomes" id="UP000054937">
    <property type="component" value="Unassembled WGS sequence"/>
</dbReference>
<dbReference type="SMART" id="SM00220">
    <property type="entry name" value="S_TKc"/>
    <property type="match status" value="1"/>
</dbReference>
<evidence type="ECO:0000313" key="8">
    <source>
        <dbReference type="Proteomes" id="UP000054937"/>
    </source>
</evidence>
<keyword evidence="5" id="KW-0067">ATP-binding</keyword>
<protein>
    <submittedName>
        <fullName evidence="7">Protein kinase-like domain</fullName>
    </submittedName>
</protein>
<evidence type="ECO:0000259" key="6">
    <source>
        <dbReference type="PROSITE" id="PS50011"/>
    </source>
</evidence>
<dbReference type="InterPro" id="IPR000719">
    <property type="entry name" value="Prot_kinase_dom"/>
</dbReference>
<name>A0A0V0QFF6_PSEPJ</name>
<keyword evidence="3" id="KW-0547">Nucleotide-binding</keyword>
<dbReference type="InterPro" id="IPR011009">
    <property type="entry name" value="Kinase-like_dom_sf"/>
</dbReference>
<dbReference type="InterPro" id="IPR050205">
    <property type="entry name" value="CDPK_Ser/Thr_kinases"/>
</dbReference>
<dbReference type="InParanoid" id="A0A0V0QFF6"/>
<dbReference type="GO" id="GO:0005524">
    <property type="term" value="F:ATP binding"/>
    <property type="evidence" value="ECO:0007669"/>
    <property type="project" value="UniProtKB-KW"/>
</dbReference>
<dbReference type="GO" id="GO:0004674">
    <property type="term" value="F:protein serine/threonine kinase activity"/>
    <property type="evidence" value="ECO:0007669"/>
    <property type="project" value="UniProtKB-KW"/>
</dbReference>
<reference evidence="7 8" key="1">
    <citation type="journal article" date="2015" name="Sci. Rep.">
        <title>Genome of the facultative scuticociliatosis pathogen Pseudocohnilembus persalinus provides insight into its virulence through horizontal gene transfer.</title>
        <authorList>
            <person name="Xiong J."/>
            <person name="Wang G."/>
            <person name="Cheng J."/>
            <person name="Tian M."/>
            <person name="Pan X."/>
            <person name="Warren A."/>
            <person name="Jiang C."/>
            <person name="Yuan D."/>
            <person name="Miao W."/>
        </authorList>
    </citation>
    <scope>NUCLEOTIDE SEQUENCE [LARGE SCALE GENOMIC DNA]</scope>
    <source>
        <strain evidence="7">36N120E</strain>
    </source>
</reference>
<dbReference type="AlphaFoldDB" id="A0A0V0QFF6"/>
<dbReference type="EMBL" id="LDAU01000180">
    <property type="protein sequence ID" value="KRX00922.1"/>
    <property type="molecule type" value="Genomic_DNA"/>
</dbReference>
<accession>A0A0V0QFF6</accession>
<organism evidence="7 8">
    <name type="scientific">Pseudocohnilembus persalinus</name>
    <name type="common">Ciliate</name>
    <dbReference type="NCBI Taxonomy" id="266149"/>
    <lineage>
        <taxon>Eukaryota</taxon>
        <taxon>Sar</taxon>
        <taxon>Alveolata</taxon>
        <taxon>Ciliophora</taxon>
        <taxon>Intramacronucleata</taxon>
        <taxon>Oligohymenophorea</taxon>
        <taxon>Scuticociliatia</taxon>
        <taxon>Philasterida</taxon>
        <taxon>Pseudocohnilembidae</taxon>
        <taxon>Pseudocohnilembus</taxon>
    </lineage>
</organism>
<dbReference type="OrthoDB" id="283739at2759"/>
<evidence type="ECO:0000256" key="5">
    <source>
        <dbReference type="ARBA" id="ARBA00022840"/>
    </source>
</evidence>